<proteinExistence type="predicted"/>
<feature type="transmembrane region" description="Helical" evidence="1">
    <location>
        <begin position="6"/>
        <end position="39"/>
    </location>
</feature>
<reference evidence="2 3" key="1">
    <citation type="submission" date="2018-10" db="EMBL/GenBank/DDBJ databases">
        <title>Genomic Encyclopedia of Type Strains, Phase IV (KMG-IV): sequencing the most valuable type-strain genomes for metagenomic binning, comparative biology and taxonomic classification.</title>
        <authorList>
            <person name="Goeker M."/>
        </authorList>
    </citation>
    <scope>NUCLEOTIDE SEQUENCE [LARGE SCALE GENOMIC DNA]</scope>
    <source>
        <strain evidence="2 3">DSM 3303</strain>
    </source>
</reference>
<protein>
    <recommendedName>
        <fullName evidence="4">Cobalt transport protein</fullName>
    </recommendedName>
</protein>
<evidence type="ECO:0008006" key="4">
    <source>
        <dbReference type="Google" id="ProtNLM"/>
    </source>
</evidence>
<sequence length="203" mass="22626">MCGHPALALVAWLLLVLVLQAWSWLALSLLFLCCLPLLWRQLSLALRRMRWLLLTLLLVTAWSVPGDALFAAAWSPSRQGLALALQQQLRLLLLMASLRCVWLQLGQQGMLQALAWLLQPLARLGLPLERVLLRLGLTLFYAEHWLQHPPALSLAAWRAALAAQLTQAPADEVKLGFSPWTMRDTLALLLLLLLSGLLVKVGQ</sequence>
<dbReference type="Proteomes" id="UP000279384">
    <property type="component" value="Unassembled WGS sequence"/>
</dbReference>
<keyword evidence="1" id="KW-0472">Membrane</keyword>
<keyword evidence="1" id="KW-1133">Transmembrane helix</keyword>
<feature type="transmembrane region" description="Helical" evidence="1">
    <location>
        <begin position="185"/>
        <end position="202"/>
    </location>
</feature>
<dbReference type="AlphaFoldDB" id="A0A495B7U2"/>
<evidence type="ECO:0000256" key="1">
    <source>
        <dbReference type="SAM" id="Phobius"/>
    </source>
</evidence>
<name>A0A495B7U2_VOGIN</name>
<accession>A0A495B7U2</accession>
<gene>
    <name evidence="2" type="ORF">C8E02_2505</name>
</gene>
<feature type="transmembrane region" description="Helical" evidence="1">
    <location>
        <begin position="51"/>
        <end position="74"/>
    </location>
</feature>
<dbReference type="RefSeq" id="WP_120811081.1">
    <property type="nucleotide sequence ID" value="NZ_RBID01000016.1"/>
</dbReference>
<organism evidence="2 3">
    <name type="scientific">Vogesella indigofera</name>
    <name type="common">Pseudomonas indigofera</name>
    <dbReference type="NCBI Taxonomy" id="45465"/>
    <lineage>
        <taxon>Bacteria</taxon>
        <taxon>Pseudomonadati</taxon>
        <taxon>Pseudomonadota</taxon>
        <taxon>Betaproteobacteria</taxon>
        <taxon>Neisseriales</taxon>
        <taxon>Chromobacteriaceae</taxon>
        <taxon>Vogesella</taxon>
    </lineage>
</organism>
<keyword evidence="1" id="KW-0812">Transmembrane</keyword>
<dbReference type="EMBL" id="RBID01000016">
    <property type="protein sequence ID" value="RKQ57048.1"/>
    <property type="molecule type" value="Genomic_DNA"/>
</dbReference>
<comment type="caution">
    <text evidence="2">The sequence shown here is derived from an EMBL/GenBank/DDBJ whole genome shotgun (WGS) entry which is preliminary data.</text>
</comment>
<evidence type="ECO:0000313" key="3">
    <source>
        <dbReference type="Proteomes" id="UP000279384"/>
    </source>
</evidence>
<evidence type="ECO:0000313" key="2">
    <source>
        <dbReference type="EMBL" id="RKQ57048.1"/>
    </source>
</evidence>